<dbReference type="InterPro" id="IPR019079">
    <property type="entry name" value="Capsule_synth_CapA"/>
</dbReference>
<dbReference type="Pfam" id="PF09587">
    <property type="entry name" value="PGA_cap"/>
    <property type="match status" value="1"/>
</dbReference>
<dbReference type="Gene3D" id="3.60.21.10">
    <property type="match status" value="1"/>
</dbReference>
<dbReference type="AlphaFoldDB" id="A0A815GGR6"/>
<evidence type="ECO:0000313" key="3">
    <source>
        <dbReference type="EMBL" id="CAF1338084.1"/>
    </source>
</evidence>
<proteinExistence type="inferred from homology"/>
<sequence length="385" mass="44214">MLINLAGDVMIGRLIDQLLPTSVHNPEEAKIVQQFRLSRTVRYPYLAKERYNYSTIWGNTLSLWKEGNLNIINLETSVTTHDKLWPNKVFNYRTHPENLNCLTSAHIHHVSLANNHTLDFDVKGLEQTCESLDQFDLSYVGAGKTRSHALGPIYLDISPSSKPVSVEASTSRSSSSIRVGLISASDHPSDWSRVSSFHFFDYHDRSVLSSLIITARSNADFVICSIHWGPNYQWRPERKIRELAHWMINEGVDVIHGHSSHHIQGIELFPRQNRNPALIIYGCGDFLDDYAIDEQYRNDLSALFRLNLSISTSESDQSKFVSIHSLSIYPTRCSNFQVNRLDHDDADWKWIKDKLTELSDLHDKTWIVGENHNLIYNQHHLVIIK</sequence>
<organism evidence="3 4">
    <name type="scientific">Adineta ricciae</name>
    <name type="common">Rotifer</name>
    <dbReference type="NCBI Taxonomy" id="249248"/>
    <lineage>
        <taxon>Eukaryota</taxon>
        <taxon>Metazoa</taxon>
        <taxon>Spiralia</taxon>
        <taxon>Gnathifera</taxon>
        <taxon>Rotifera</taxon>
        <taxon>Eurotatoria</taxon>
        <taxon>Bdelloidea</taxon>
        <taxon>Adinetida</taxon>
        <taxon>Adinetidae</taxon>
        <taxon>Adineta</taxon>
    </lineage>
</organism>
<comment type="similarity">
    <text evidence="1">Belongs to the CapA family.</text>
</comment>
<dbReference type="EMBL" id="CAJNOJ010000251">
    <property type="protein sequence ID" value="CAF1338084.1"/>
    <property type="molecule type" value="Genomic_DNA"/>
</dbReference>
<dbReference type="Proteomes" id="UP000663852">
    <property type="component" value="Unassembled WGS sequence"/>
</dbReference>
<dbReference type="SMART" id="SM00854">
    <property type="entry name" value="PGA_cap"/>
    <property type="match status" value="1"/>
</dbReference>
<evidence type="ECO:0000313" key="4">
    <source>
        <dbReference type="Proteomes" id="UP000663852"/>
    </source>
</evidence>
<dbReference type="OrthoDB" id="189619at2759"/>
<comment type="caution">
    <text evidence="3">The sequence shown here is derived from an EMBL/GenBank/DDBJ whole genome shotgun (WGS) entry which is preliminary data.</text>
</comment>
<name>A0A815GGR6_ADIRI</name>
<feature type="domain" description="Capsule synthesis protein CapA" evidence="2">
    <location>
        <begin position="2"/>
        <end position="290"/>
    </location>
</feature>
<dbReference type="CDD" id="cd07381">
    <property type="entry name" value="MPP_CapA"/>
    <property type="match status" value="1"/>
</dbReference>
<dbReference type="PANTHER" id="PTHR33393">
    <property type="entry name" value="POLYGLUTAMINE SYNTHESIS ACCESSORY PROTEIN RV0574C-RELATED"/>
    <property type="match status" value="1"/>
</dbReference>
<evidence type="ECO:0000259" key="2">
    <source>
        <dbReference type="SMART" id="SM00854"/>
    </source>
</evidence>
<protein>
    <recommendedName>
        <fullName evidence="2">Capsule synthesis protein CapA domain-containing protein</fullName>
    </recommendedName>
</protein>
<accession>A0A815GGR6</accession>
<gene>
    <name evidence="3" type="ORF">EDS130_LOCUS32576</name>
</gene>
<dbReference type="SUPFAM" id="SSF56300">
    <property type="entry name" value="Metallo-dependent phosphatases"/>
    <property type="match status" value="1"/>
</dbReference>
<dbReference type="InterPro" id="IPR029052">
    <property type="entry name" value="Metallo-depent_PP-like"/>
</dbReference>
<evidence type="ECO:0000256" key="1">
    <source>
        <dbReference type="ARBA" id="ARBA00005662"/>
    </source>
</evidence>
<dbReference type="PANTHER" id="PTHR33393:SF11">
    <property type="entry name" value="POLYGLUTAMINE SYNTHESIS ACCESSORY PROTEIN RV0574C-RELATED"/>
    <property type="match status" value="1"/>
</dbReference>
<reference evidence="3" key="1">
    <citation type="submission" date="2021-02" db="EMBL/GenBank/DDBJ databases">
        <authorList>
            <person name="Nowell W R."/>
        </authorList>
    </citation>
    <scope>NUCLEOTIDE SEQUENCE</scope>
</reference>
<dbReference type="InterPro" id="IPR052169">
    <property type="entry name" value="CW_Biosynth-Accessory"/>
</dbReference>